<dbReference type="GO" id="GO:0016149">
    <property type="term" value="F:translation release factor activity, codon specific"/>
    <property type="evidence" value="ECO:0007669"/>
    <property type="project" value="UniProtKB-UniRule"/>
</dbReference>
<dbReference type="FunFam" id="3.30.70.1660:FF:000002">
    <property type="entry name" value="Peptide chain release factor 1"/>
    <property type="match status" value="1"/>
</dbReference>
<dbReference type="Proteomes" id="UP000255317">
    <property type="component" value="Unassembled WGS sequence"/>
</dbReference>
<gene>
    <name evidence="5" type="primary">prfA</name>
    <name evidence="8" type="ORF">C8D94_104103</name>
</gene>
<dbReference type="Gene3D" id="3.30.160.20">
    <property type="match status" value="1"/>
</dbReference>
<evidence type="ECO:0000313" key="9">
    <source>
        <dbReference type="Proteomes" id="UP000255317"/>
    </source>
</evidence>
<evidence type="ECO:0000256" key="1">
    <source>
        <dbReference type="ARBA" id="ARBA00002986"/>
    </source>
</evidence>
<dbReference type="NCBIfam" id="NF001859">
    <property type="entry name" value="PRK00591.1"/>
    <property type="match status" value="1"/>
</dbReference>
<dbReference type="Gene3D" id="6.10.140.1950">
    <property type="match status" value="1"/>
</dbReference>
<dbReference type="RefSeq" id="WP_115124151.1">
    <property type="nucleotide sequence ID" value="NZ_QRAO01000004.1"/>
</dbReference>
<dbReference type="Pfam" id="PF03462">
    <property type="entry name" value="PCRF"/>
    <property type="match status" value="1"/>
</dbReference>
<evidence type="ECO:0000256" key="4">
    <source>
        <dbReference type="ARBA" id="ARBA00022917"/>
    </source>
</evidence>
<dbReference type="SUPFAM" id="SSF75620">
    <property type="entry name" value="Release factor"/>
    <property type="match status" value="1"/>
</dbReference>
<dbReference type="OrthoDB" id="9806673at2"/>
<comment type="similarity">
    <text evidence="2 5">Belongs to the prokaryotic/mitochondrial release factor family.</text>
</comment>
<dbReference type="InterPro" id="IPR004373">
    <property type="entry name" value="RF-1"/>
</dbReference>
<comment type="PTM">
    <text evidence="5">Methylated by PrmC. Methylation increases the termination efficiency of RF1.</text>
</comment>
<keyword evidence="5" id="KW-0963">Cytoplasm</keyword>
<dbReference type="Pfam" id="PF00472">
    <property type="entry name" value="RF-1"/>
    <property type="match status" value="1"/>
</dbReference>
<dbReference type="InterPro" id="IPR045853">
    <property type="entry name" value="Pep_chain_release_fac_I_sf"/>
</dbReference>
<comment type="subcellular location">
    <subcellularLocation>
        <location evidence="5">Cytoplasm</location>
    </subcellularLocation>
</comment>
<sequence>MLEKLQIVKNRFDEVSDLIIQPEIISDQKQYIQLNKEYKDLRALMDKREAYITATERVEEAEEIIADGSDAEMVEMAKMQLDEAKSKLEKLEEEIKFMLIPKDPEDTKNAVVEVRAGTGGDEASIFAGDLHRMYTKYCESKGWKVSVVDFSEGTSGGYKEIQFEVEGEDVYGTLKFEAGVHRVQRVPQTETQGRVHTSAATVMVFPEAEEFDVEIDPKEVRVDYFCSSGPGGQSVNTTYSAVRLTHEPTGLVAQCQDQKSQHKNKEKAFKVLRSRLYDLELAKKQAEDAEKRGSMVTSGDRSAKIRTYNYPQGRVTDHRINLTLYDLSNIIDGDIQKIIDELQLVSNTEKLKEAGETF</sequence>
<evidence type="ECO:0000256" key="3">
    <source>
        <dbReference type="ARBA" id="ARBA00022481"/>
    </source>
</evidence>
<dbReference type="Gene3D" id="3.30.70.1660">
    <property type="match status" value="1"/>
</dbReference>
<feature type="domain" description="Peptide chain release factor" evidence="7">
    <location>
        <begin position="62"/>
        <end position="177"/>
    </location>
</feature>
<comment type="caution">
    <text evidence="8">The sequence shown here is derived from an EMBL/GenBank/DDBJ whole genome shotgun (WGS) entry which is preliminary data.</text>
</comment>
<dbReference type="FunFam" id="3.30.160.20:FF:000004">
    <property type="entry name" value="Peptide chain release factor 1"/>
    <property type="match status" value="1"/>
</dbReference>
<evidence type="ECO:0000256" key="2">
    <source>
        <dbReference type="ARBA" id="ARBA00010835"/>
    </source>
</evidence>
<dbReference type="InterPro" id="IPR005139">
    <property type="entry name" value="PCRF"/>
</dbReference>
<name>A0A370Q9L4_9FLAO</name>
<organism evidence="8 9">
    <name type="scientific">Marinirhabdus gelatinilytica</name>
    <dbReference type="NCBI Taxonomy" id="1703343"/>
    <lineage>
        <taxon>Bacteria</taxon>
        <taxon>Pseudomonadati</taxon>
        <taxon>Bacteroidota</taxon>
        <taxon>Flavobacteriia</taxon>
        <taxon>Flavobacteriales</taxon>
        <taxon>Flavobacteriaceae</taxon>
    </lineage>
</organism>
<dbReference type="InterPro" id="IPR000352">
    <property type="entry name" value="Pep_chain_release_fac_I"/>
</dbReference>
<proteinExistence type="inferred from homology"/>
<keyword evidence="4 5" id="KW-0648">Protein biosynthesis</keyword>
<dbReference type="SMART" id="SM00937">
    <property type="entry name" value="PCRF"/>
    <property type="match status" value="1"/>
</dbReference>
<keyword evidence="3 5" id="KW-0488">Methylation</keyword>
<comment type="function">
    <text evidence="1 5">Peptide chain release factor 1 directs the termination of translation in response to the peptide chain termination codons UAG and UAA.</text>
</comment>
<keyword evidence="9" id="KW-1185">Reference proteome</keyword>
<dbReference type="PANTHER" id="PTHR43804:SF7">
    <property type="entry name" value="LD18447P"/>
    <property type="match status" value="1"/>
</dbReference>
<reference evidence="8 9" key="1">
    <citation type="submission" date="2018-07" db="EMBL/GenBank/DDBJ databases">
        <title>Genomic Encyclopedia of Type Strains, Phase IV (KMG-IV): sequencing the most valuable type-strain genomes for metagenomic binning, comparative biology and taxonomic classification.</title>
        <authorList>
            <person name="Goeker M."/>
        </authorList>
    </citation>
    <scope>NUCLEOTIDE SEQUENCE [LARGE SCALE GENOMIC DNA]</scope>
    <source>
        <strain evidence="8 9">DSM 101478</strain>
    </source>
</reference>
<accession>A0A370Q9L4</accession>
<dbReference type="InterPro" id="IPR050057">
    <property type="entry name" value="Prokaryotic/Mito_RF"/>
</dbReference>
<dbReference type="AlphaFoldDB" id="A0A370Q9L4"/>
<evidence type="ECO:0000256" key="6">
    <source>
        <dbReference type="NCBIfam" id="TIGR00019"/>
    </source>
</evidence>
<evidence type="ECO:0000256" key="5">
    <source>
        <dbReference type="HAMAP-Rule" id="MF_00093"/>
    </source>
</evidence>
<evidence type="ECO:0000259" key="7">
    <source>
        <dbReference type="SMART" id="SM00937"/>
    </source>
</evidence>
<dbReference type="GO" id="GO:0005737">
    <property type="term" value="C:cytoplasm"/>
    <property type="evidence" value="ECO:0007669"/>
    <property type="project" value="UniProtKB-SubCell"/>
</dbReference>
<dbReference type="HAMAP" id="MF_00093">
    <property type="entry name" value="Rel_fac_1"/>
    <property type="match status" value="1"/>
</dbReference>
<dbReference type="EMBL" id="QRAO01000004">
    <property type="protein sequence ID" value="RDK84730.1"/>
    <property type="molecule type" value="Genomic_DNA"/>
</dbReference>
<evidence type="ECO:0000313" key="8">
    <source>
        <dbReference type="EMBL" id="RDK84730.1"/>
    </source>
</evidence>
<protein>
    <recommendedName>
        <fullName evidence="5 6">Peptide chain release factor 1</fullName>
        <shortName evidence="5">RF-1</shortName>
    </recommendedName>
</protein>
<dbReference type="PANTHER" id="PTHR43804">
    <property type="entry name" value="LD18447P"/>
    <property type="match status" value="1"/>
</dbReference>
<dbReference type="NCBIfam" id="TIGR00019">
    <property type="entry name" value="prfA"/>
    <property type="match status" value="1"/>
</dbReference>
<feature type="modified residue" description="N5-methylglutamine" evidence="5">
    <location>
        <position position="233"/>
    </location>
</feature>